<sequence length="509" mass="56101">MTFVKVKSGGIWGIEGYEVDVEVDISPGLPSFNIVGLPDSAIKESRDRVRSAIKNLGFSFPQKRITVNLSPSHIRKQGTLYDLPITVGILTLGGYLDPERVSEFVFLGEVSLDGKLSRVNGVLPVVASLRDNGFVRFVLPLENSLEGAVIDGTEIYGFESISDLIEFINGGARVEPVRVSYEDLLSGKRTHDIDLGDVLGQSMVKKALEISAAGAHNLSMIGAPGSGKSMLAKRVVTILPPLEFEEMLEVSRIYSVAGLLGEGLITERPFRSPHHTASEVALIGGGSIPLPGEISLAHKGVLFLDELPEFSRKTLEVLRQPMEDGCINIARAQGRVRFPASFTLITAQNPCPCGNFGNPYKECTCTQNQIRAYNSKVSQPLKDRIDLRVWVDPVKKEELVKGVKGETSAEVTKRVLRAYEIQRDRFRNSKTDFNGRMTNREVERFCLSMMKEEAKRLLKDAIDRLNLSGRGYFRTLKVARTIADLEGSEPIEGSHIAQALQFRVEENAA</sequence>
<dbReference type="InterPro" id="IPR020568">
    <property type="entry name" value="Ribosomal_Su5_D2-typ_SF"/>
</dbReference>
<dbReference type="InterPro" id="IPR000523">
    <property type="entry name" value="Mg_chelatse_chII-like_cat_dom"/>
</dbReference>
<feature type="domain" description="Magnesium chelatase ChlI-like catalytic" evidence="1">
    <location>
        <begin position="194"/>
        <end position="398"/>
    </location>
</feature>
<dbReference type="InterPro" id="IPR027417">
    <property type="entry name" value="P-loop_NTPase"/>
</dbReference>
<protein>
    <submittedName>
        <fullName evidence="3">Magnesium chelatase family protein</fullName>
    </submittedName>
</protein>
<evidence type="ECO:0000259" key="1">
    <source>
        <dbReference type="Pfam" id="PF01078"/>
    </source>
</evidence>
<dbReference type="RefSeq" id="WP_121010038.1">
    <property type="nucleotide sequence ID" value="NZ_RCCJ01000001.1"/>
</dbReference>
<evidence type="ECO:0000259" key="2">
    <source>
        <dbReference type="Pfam" id="PF13335"/>
    </source>
</evidence>
<dbReference type="Gene3D" id="3.30.230.10">
    <property type="match status" value="1"/>
</dbReference>
<dbReference type="Proteomes" id="UP000267841">
    <property type="component" value="Unassembled WGS sequence"/>
</dbReference>
<feature type="domain" description="Mg chelatase-related protein C-terminal" evidence="2">
    <location>
        <begin position="405"/>
        <end position="503"/>
    </location>
</feature>
<dbReference type="GO" id="GO:0005524">
    <property type="term" value="F:ATP binding"/>
    <property type="evidence" value="ECO:0007669"/>
    <property type="project" value="InterPro"/>
</dbReference>
<dbReference type="NCBIfam" id="TIGR00368">
    <property type="entry name" value="YifB family Mg chelatase-like AAA ATPase"/>
    <property type="match status" value="1"/>
</dbReference>
<dbReference type="InterPro" id="IPR004482">
    <property type="entry name" value="Mg_chelat-rel"/>
</dbReference>
<dbReference type="InterPro" id="IPR045006">
    <property type="entry name" value="CHLI-like"/>
</dbReference>
<evidence type="ECO:0000313" key="3">
    <source>
        <dbReference type="EMBL" id="RLJ70430.1"/>
    </source>
</evidence>
<dbReference type="Pfam" id="PF13541">
    <property type="entry name" value="ChlI"/>
    <property type="match status" value="1"/>
</dbReference>
<dbReference type="OrthoDB" id="9813147at2"/>
<evidence type="ECO:0000313" key="4">
    <source>
        <dbReference type="Proteomes" id="UP000267841"/>
    </source>
</evidence>
<comment type="caution">
    <text evidence="3">The sequence shown here is derived from an EMBL/GenBank/DDBJ whole genome shotgun (WGS) entry which is preliminary data.</text>
</comment>
<dbReference type="InterPro" id="IPR025158">
    <property type="entry name" value="Mg_chelat-rel_C"/>
</dbReference>
<dbReference type="Gene3D" id="3.40.50.300">
    <property type="entry name" value="P-loop containing nucleotide triphosphate hydrolases"/>
    <property type="match status" value="1"/>
</dbReference>
<dbReference type="InterPro" id="IPR014721">
    <property type="entry name" value="Ribsml_uS5_D2-typ_fold_subgr"/>
</dbReference>
<dbReference type="Pfam" id="PF01078">
    <property type="entry name" value="Mg_chelatase"/>
    <property type="match status" value="1"/>
</dbReference>
<name>A0A497XQJ6_9AQUI</name>
<dbReference type="PANTHER" id="PTHR32039:SF7">
    <property type="entry name" value="COMPETENCE PROTEIN COMM"/>
    <property type="match status" value="1"/>
</dbReference>
<organism evidence="3 4">
    <name type="scientific">Hydrogenivirga caldilitoris</name>
    <dbReference type="NCBI Taxonomy" id="246264"/>
    <lineage>
        <taxon>Bacteria</taxon>
        <taxon>Pseudomonadati</taxon>
        <taxon>Aquificota</taxon>
        <taxon>Aquificia</taxon>
        <taxon>Aquificales</taxon>
        <taxon>Aquificaceae</taxon>
        <taxon>Hydrogenivirga</taxon>
    </lineage>
</organism>
<gene>
    <name evidence="3" type="ORF">BCF55_0703</name>
</gene>
<dbReference type="SUPFAM" id="SSF54211">
    <property type="entry name" value="Ribosomal protein S5 domain 2-like"/>
    <property type="match status" value="1"/>
</dbReference>
<accession>A0A497XQJ6</accession>
<dbReference type="EMBL" id="RCCJ01000001">
    <property type="protein sequence ID" value="RLJ70430.1"/>
    <property type="molecule type" value="Genomic_DNA"/>
</dbReference>
<keyword evidence="4" id="KW-1185">Reference proteome</keyword>
<proteinExistence type="predicted"/>
<dbReference type="AlphaFoldDB" id="A0A497XQJ6"/>
<dbReference type="SUPFAM" id="SSF52540">
    <property type="entry name" value="P-loop containing nucleoside triphosphate hydrolases"/>
    <property type="match status" value="1"/>
</dbReference>
<dbReference type="Pfam" id="PF13335">
    <property type="entry name" value="Mg_chelatase_C"/>
    <property type="match status" value="1"/>
</dbReference>
<dbReference type="PANTHER" id="PTHR32039">
    <property type="entry name" value="MAGNESIUM-CHELATASE SUBUNIT CHLI"/>
    <property type="match status" value="1"/>
</dbReference>
<reference evidence="3 4" key="1">
    <citation type="submission" date="2018-10" db="EMBL/GenBank/DDBJ databases">
        <title>Genomic Encyclopedia of Archaeal and Bacterial Type Strains, Phase II (KMG-II): from individual species to whole genera.</title>
        <authorList>
            <person name="Goeker M."/>
        </authorList>
    </citation>
    <scope>NUCLEOTIDE SEQUENCE [LARGE SCALE GENOMIC DNA]</scope>
    <source>
        <strain evidence="3 4">DSM 16510</strain>
    </source>
</reference>